<dbReference type="Gramene" id="Solyc04g051393.1.1">
    <property type="protein sequence ID" value="Solyc04g051393.1.1"/>
    <property type="gene ID" value="Solyc04g051393.1"/>
</dbReference>
<dbReference type="SUPFAM" id="SSF53098">
    <property type="entry name" value="Ribonuclease H-like"/>
    <property type="match status" value="1"/>
</dbReference>
<dbReference type="InterPro" id="IPR012337">
    <property type="entry name" value="RNaseH-like_sf"/>
</dbReference>
<dbReference type="OMA" id="AYECAIS"/>
<dbReference type="Pfam" id="PF05699">
    <property type="entry name" value="Dimer_Tnp_hAT"/>
    <property type="match status" value="1"/>
</dbReference>
<organism evidence="3">
    <name type="scientific">Solanum lycopersicum</name>
    <name type="common">Tomato</name>
    <name type="synonym">Lycopersicon esculentum</name>
    <dbReference type="NCBI Taxonomy" id="4081"/>
    <lineage>
        <taxon>Eukaryota</taxon>
        <taxon>Viridiplantae</taxon>
        <taxon>Streptophyta</taxon>
        <taxon>Embryophyta</taxon>
        <taxon>Tracheophyta</taxon>
        <taxon>Spermatophyta</taxon>
        <taxon>Magnoliopsida</taxon>
        <taxon>eudicotyledons</taxon>
        <taxon>Gunneridae</taxon>
        <taxon>Pentapetalae</taxon>
        <taxon>asterids</taxon>
        <taxon>lamiids</taxon>
        <taxon>Solanales</taxon>
        <taxon>Solanaceae</taxon>
        <taxon>Solanoideae</taxon>
        <taxon>Solaneae</taxon>
        <taxon>Solanum</taxon>
        <taxon>Solanum subgen. Lycopersicon</taxon>
    </lineage>
</organism>
<dbReference type="EnsemblPlants" id="Solyc04g051393.1.1">
    <property type="protein sequence ID" value="Solyc04g051393.1.1"/>
    <property type="gene ID" value="Solyc04g051393.1"/>
</dbReference>
<dbReference type="InterPro" id="IPR025525">
    <property type="entry name" value="hAT-like_transposase_RNase-H"/>
</dbReference>
<reference evidence="3" key="2">
    <citation type="submission" date="2019-01" db="UniProtKB">
        <authorList>
            <consortium name="EnsemblPlants"/>
        </authorList>
    </citation>
    <scope>IDENTIFICATION</scope>
    <source>
        <strain evidence="3">cv. Heinz 1706</strain>
    </source>
</reference>
<dbReference type="Proteomes" id="UP000004994">
    <property type="component" value="Chromosome 4"/>
</dbReference>
<evidence type="ECO:0000259" key="2">
    <source>
        <dbReference type="Pfam" id="PF14372"/>
    </source>
</evidence>
<dbReference type="GO" id="GO:0003677">
    <property type="term" value="F:DNA binding"/>
    <property type="evidence" value="ECO:0007669"/>
    <property type="project" value="InterPro"/>
</dbReference>
<sequence>MLSKVIEYERAIVEYADRDIGLSLYLKFVDKNSTGTLLNSDWEGVKRITKFLEMFFNLTLKISGSRYVTYNLYFLESCQVGVYLNQLISNEDHVLDKMTENMKEKFDNYWGDAEKMNKMVFIPCVLDPRHKFRTLGFELKKMFGEKGAAIENGVRTYMEALFNEYTKPISNYKSGQFSSTEMARDVLAIPVSNVAYECAISTGWLILDSFRSSLNPVLVQVLVCLQDWLRSEPQL</sequence>
<feature type="domain" description="hAT-like transposase RNase-H fold" evidence="2">
    <location>
        <begin position="63"/>
        <end position="165"/>
    </location>
</feature>
<evidence type="ECO:0000313" key="3">
    <source>
        <dbReference type="EnsemblPlants" id="Solyc04g051393.1.1"/>
    </source>
</evidence>
<reference evidence="3" key="1">
    <citation type="journal article" date="2012" name="Nature">
        <title>The tomato genome sequence provides insights into fleshy fruit evolution.</title>
        <authorList>
            <consortium name="Tomato Genome Consortium"/>
        </authorList>
    </citation>
    <scope>NUCLEOTIDE SEQUENCE [LARGE SCALE GENOMIC DNA]</scope>
    <source>
        <strain evidence="3">cv. Heinz 1706</strain>
    </source>
</reference>
<dbReference type="GO" id="GO:0046983">
    <property type="term" value="F:protein dimerization activity"/>
    <property type="evidence" value="ECO:0007669"/>
    <property type="project" value="InterPro"/>
</dbReference>
<keyword evidence="4" id="KW-1185">Reference proteome</keyword>
<dbReference type="InterPro" id="IPR008906">
    <property type="entry name" value="HATC_C_dom"/>
</dbReference>
<accession>A0A3Q7G1P1</accession>
<dbReference type="STRING" id="4081.A0A3Q7G1P1"/>
<evidence type="ECO:0008006" key="5">
    <source>
        <dbReference type="Google" id="ProtNLM"/>
    </source>
</evidence>
<dbReference type="InParanoid" id="A0A3Q7G1P1"/>
<evidence type="ECO:0000313" key="4">
    <source>
        <dbReference type="Proteomes" id="UP000004994"/>
    </source>
</evidence>
<proteinExistence type="predicted"/>
<dbReference type="Pfam" id="PF14372">
    <property type="entry name" value="hAT-like_RNase-H"/>
    <property type="match status" value="1"/>
</dbReference>
<feature type="domain" description="HAT C-terminal dimerisation" evidence="1">
    <location>
        <begin position="180"/>
        <end position="229"/>
    </location>
</feature>
<dbReference type="PANTHER" id="PTHR23272">
    <property type="entry name" value="BED FINGER-RELATED"/>
    <property type="match status" value="1"/>
</dbReference>
<protein>
    <recommendedName>
        <fullName evidence="5">hAT-like transposase RNase-H fold domain-containing protein</fullName>
    </recommendedName>
</protein>
<dbReference type="PANTHER" id="PTHR23272:SF180">
    <property type="entry name" value="TF-B3 DOMAIN-CONTAINING PROTEIN"/>
    <property type="match status" value="1"/>
</dbReference>
<evidence type="ECO:0000259" key="1">
    <source>
        <dbReference type="Pfam" id="PF05699"/>
    </source>
</evidence>
<dbReference type="AlphaFoldDB" id="A0A3Q7G1P1"/>
<name>A0A3Q7G1P1_SOLLC</name>